<dbReference type="AlphaFoldDB" id="Q6CLR9"/>
<reference evidence="3 4" key="1">
    <citation type="journal article" date="2004" name="Nature">
        <title>Genome evolution in yeasts.</title>
        <authorList>
            <consortium name="Genolevures"/>
            <person name="Dujon B."/>
            <person name="Sherman D."/>
            <person name="Fischer G."/>
            <person name="Durrens P."/>
            <person name="Casaregola S."/>
            <person name="Lafontaine I."/>
            <person name="de Montigny J."/>
            <person name="Marck C."/>
            <person name="Neuveglise C."/>
            <person name="Talla E."/>
            <person name="Goffard N."/>
            <person name="Frangeul L."/>
            <person name="Aigle M."/>
            <person name="Anthouard V."/>
            <person name="Babour A."/>
            <person name="Barbe V."/>
            <person name="Barnay S."/>
            <person name="Blanchin S."/>
            <person name="Beckerich J.M."/>
            <person name="Beyne E."/>
            <person name="Bleykasten C."/>
            <person name="Boisrame A."/>
            <person name="Boyer J."/>
            <person name="Cattolico L."/>
            <person name="Confanioleri F."/>
            <person name="de Daruvar A."/>
            <person name="Despons L."/>
            <person name="Fabre E."/>
            <person name="Fairhead C."/>
            <person name="Ferry-Dumazet H."/>
            <person name="Groppi A."/>
            <person name="Hantraye F."/>
            <person name="Hennequin C."/>
            <person name="Jauniaux N."/>
            <person name="Joyet P."/>
            <person name="Kachouri R."/>
            <person name="Kerrest A."/>
            <person name="Koszul R."/>
            <person name="Lemaire M."/>
            <person name="Lesur I."/>
            <person name="Ma L."/>
            <person name="Muller H."/>
            <person name="Nicaud J.M."/>
            <person name="Nikolski M."/>
            <person name="Oztas S."/>
            <person name="Ozier-Kalogeropoulos O."/>
            <person name="Pellenz S."/>
            <person name="Potier S."/>
            <person name="Richard G.F."/>
            <person name="Straub M.L."/>
            <person name="Suleau A."/>
            <person name="Swennene D."/>
            <person name="Tekaia F."/>
            <person name="Wesolowski-Louvel M."/>
            <person name="Westhof E."/>
            <person name="Wirth B."/>
            <person name="Zeniou-Meyer M."/>
            <person name="Zivanovic I."/>
            <person name="Bolotin-Fukuhara M."/>
            <person name="Thierry A."/>
            <person name="Bouchier C."/>
            <person name="Caudron B."/>
            <person name="Scarpelli C."/>
            <person name="Gaillardin C."/>
            <person name="Weissenbach J."/>
            <person name="Wincker P."/>
            <person name="Souciet J.L."/>
        </authorList>
    </citation>
    <scope>NUCLEOTIDE SEQUENCE [LARGE SCALE GENOMIC DNA]</scope>
    <source>
        <strain evidence="4">ATCC 8585 / CBS 2359 / DSM 70799 / NBRC 1267 / NRRL Y-1140 / WM37</strain>
    </source>
</reference>
<dbReference type="PANTHER" id="PTHR31027:SF2">
    <property type="entry name" value="LEBERCILIN DOMAIN-CONTAINING PROTEIN"/>
    <property type="match status" value="1"/>
</dbReference>
<dbReference type="GO" id="GO:0008298">
    <property type="term" value="P:intracellular mRNA localization"/>
    <property type="evidence" value="ECO:0007669"/>
    <property type="project" value="TreeGrafter"/>
</dbReference>
<dbReference type="InterPro" id="IPR039604">
    <property type="entry name" value="Bfr1"/>
</dbReference>
<feature type="compositionally biased region" description="Basic and acidic residues" evidence="2">
    <location>
        <begin position="445"/>
        <end position="456"/>
    </location>
</feature>
<feature type="coiled-coil region" evidence="1">
    <location>
        <begin position="248"/>
        <end position="278"/>
    </location>
</feature>
<dbReference type="GO" id="GO:0042175">
    <property type="term" value="C:nuclear outer membrane-endoplasmic reticulum membrane network"/>
    <property type="evidence" value="ECO:0007669"/>
    <property type="project" value="TreeGrafter"/>
</dbReference>
<organism evidence="3 4">
    <name type="scientific">Kluyveromyces lactis (strain ATCC 8585 / CBS 2359 / DSM 70799 / NBRC 1267 / NRRL Y-1140 / WM37)</name>
    <name type="common">Yeast</name>
    <name type="synonym">Candida sphaerica</name>
    <dbReference type="NCBI Taxonomy" id="284590"/>
    <lineage>
        <taxon>Eukaryota</taxon>
        <taxon>Fungi</taxon>
        <taxon>Dikarya</taxon>
        <taxon>Ascomycota</taxon>
        <taxon>Saccharomycotina</taxon>
        <taxon>Saccharomycetes</taxon>
        <taxon>Saccharomycetales</taxon>
        <taxon>Saccharomycetaceae</taxon>
        <taxon>Kluyveromyces</taxon>
    </lineage>
</organism>
<dbReference type="OMA" id="AHWKEDQ"/>
<feature type="compositionally biased region" description="Low complexity" evidence="2">
    <location>
        <begin position="458"/>
        <end position="467"/>
    </location>
</feature>
<dbReference type="GO" id="GO:0005783">
    <property type="term" value="C:endoplasmic reticulum"/>
    <property type="evidence" value="ECO:0007669"/>
    <property type="project" value="TreeGrafter"/>
</dbReference>
<evidence type="ECO:0000313" key="3">
    <source>
        <dbReference type="EMBL" id="CAG97827.1"/>
    </source>
</evidence>
<dbReference type="FunCoup" id="Q6CLR9">
    <property type="interactions" value="237"/>
</dbReference>
<dbReference type="KEGG" id="kla:KLLA0_F00902g"/>
<dbReference type="GO" id="GO:1990904">
    <property type="term" value="C:ribonucleoprotein complex"/>
    <property type="evidence" value="ECO:0007669"/>
    <property type="project" value="TreeGrafter"/>
</dbReference>
<dbReference type="STRING" id="284590.Q6CLR9"/>
<dbReference type="PaxDb" id="284590-Q6CLR9"/>
<dbReference type="eggNOG" id="ENOG502QRKP">
    <property type="taxonomic scope" value="Eukaryota"/>
</dbReference>
<dbReference type="PANTHER" id="PTHR31027">
    <property type="entry name" value="NUCLEAR SEGREGATION PROTEIN BFR1"/>
    <property type="match status" value="1"/>
</dbReference>
<sequence length="467" mass="53362">MSTARPKQHIQKPDVTVRDKKLEPLNVQLKKIDQELSLIKQQIDNTDFSKDAKNSKEKLQGELKEVIKTQSDLKAKRQQIHDQIKFLDAQIKRKSGEINDLVGKNKKFQNVGQIKQRLAEIDDEIASGDLSLVEERLRVKEMQSLHKLSKDFQVVEPIRKSIEEEKEQIDALKKELNASNPKEVAAKFETIQGQINNLNSKNQVVYDKRKTLITKRSALYNKRDEIYTQIRKIRGDFDNEFKSFKKKLDEQRLKREEDEKLSKILEDKEEKVGKLQERLNHAKQPAFTFELESIENMLTVLDPTYVKPVKNVLGIDFGSTSQQTATPTKTVDSEGLVPIVKEREGFFSASTASKSKKHKKKAQSTKFSLEPSMIALLAELDIRVPLSKGDVPATVEQLKAKHEDLTAKQPEATEKNIAEAEEQLKKLNLEYEAKEQKVKEEIEAKKLKEQKEKEDAAAADAAVPTEA</sequence>
<dbReference type="InParanoid" id="Q6CLR9"/>
<evidence type="ECO:0000256" key="1">
    <source>
        <dbReference type="SAM" id="Coils"/>
    </source>
</evidence>
<protein>
    <submittedName>
        <fullName evidence="3">KLLA0F00902p</fullName>
    </submittedName>
</protein>
<dbReference type="EMBL" id="CR382126">
    <property type="protein sequence ID" value="CAG97827.1"/>
    <property type="molecule type" value="Genomic_DNA"/>
</dbReference>
<name>Q6CLR9_KLULA</name>
<feature type="region of interest" description="Disordered" evidence="2">
    <location>
        <begin position="445"/>
        <end position="467"/>
    </location>
</feature>
<keyword evidence="1" id="KW-0175">Coiled coil</keyword>
<proteinExistence type="predicted"/>
<feature type="coiled-coil region" evidence="1">
    <location>
        <begin position="49"/>
        <end position="76"/>
    </location>
</feature>
<dbReference type="HOGENOM" id="CLU_023943_2_0_1"/>
<gene>
    <name evidence="3" type="ORF">KLLA0_F00902g</name>
</gene>
<evidence type="ECO:0000256" key="2">
    <source>
        <dbReference type="SAM" id="MobiDB-lite"/>
    </source>
</evidence>
<dbReference type="Proteomes" id="UP000000598">
    <property type="component" value="Chromosome F"/>
</dbReference>
<evidence type="ECO:0000313" key="4">
    <source>
        <dbReference type="Proteomes" id="UP000000598"/>
    </source>
</evidence>
<accession>Q6CLR9</accession>
<keyword evidence="4" id="KW-1185">Reference proteome</keyword>
<dbReference type="GO" id="GO:0003729">
    <property type="term" value="F:mRNA binding"/>
    <property type="evidence" value="ECO:0007669"/>
    <property type="project" value="TreeGrafter"/>
</dbReference>